<keyword evidence="6 7" id="KW-0472">Membrane</keyword>
<keyword evidence="3" id="KW-1003">Cell membrane</keyword>
<organism evidence="10 11">
    <name type="scientific">Flavobacterium kingsejongi</name>
    <dbReference type="NCBI Taxonomy" id="1678728"/>
    <lineage>
        <taxon>Bacteria</taxon>
        <taxon>Pseudomonadati</taxon>
        <taxon>Bacteroidota</taxon>
        <taxon>Flavobacteriia</taxon>
        <taxon>Flavobacteriales</taxon>
        <taxon>Flavobacteriaceae</taxon>
        <taxon>Flavobacterium</taxon>
    </lineage>
</organism>
<comment type="similarity">
    <text evidence="2">Belongs to the ABC-4 integral membrane protein family. LolC/E subfamily.</text>
</comment>
<proteinExistence type="inferred from homology"/>
<evidence type="ECO:0000256" key="4">
    <source>
        <dbReference type="ARBA" id="ARBA00022692"/>
    </source>
</evidence>
<dbReference type="Pfam" id="PF12704">
    <property type="entry name" value="MacB_PCD"/>
    <property type="match status" value="1"/>
</dbReference>
<reference evidence="10 11" key="1">
    <citation type="submission" date="2017-04" db="EMBL/GenBank/DDBJ databases">
        <title>Complete genome sequence of Flavobacterium kingsejong AJ004.</title>
        <authorList>
            <person name="Lee P.C."/>
        </authorList>
    </citation>
    <scope>NUCLEOTIDE SEQUENCE [LARGE SCALE GENOMIC DNA]</scope>
    <source>
        <strain evidence="10 11">AJ004</strain>
    </source>
</reference>
<dbReference type="PANTHER" id="PTHR30489:SF0">
    <property type="entry name" value="LIPOPROTEIN-RELEASING SYSTEM TRANSMEMBRANE PROTEIN LOLE"/>
    <property type="match status" value="1"/>
</dbReference>
<dbReference type="GO" id="GO:0044874">
    <property type="term" value="P:lipoprotein localization to outer membrane"/>
    <property type="evidence" value="ECO:0007669"/>
    <property type="project" value="TreeGrafter"/>
</dbReference>
<evidence type="ECO:0000256" key="6">
    <source>
        <dbReference type="ARBA" id="ARBA00023136"/>
    </source>
</evidence>
<keyword evidence="5 7" id="KW-1133">Transmembrane helix</keyword>
<dbReference type="PANTHER" id="PTHR30489">
    <property type="entry name" value="LIPOPROTEIN-RELEASING SYSTEM TRANSMEMBRANE PROTEIN LOLE"/>
    <property type="match status" value="1"/>
</dbReference>
<dbReference type="InterPro" id="IPR003838">
    <property type="entry name" value="ABC3_permease_C"/>
</dbReference>
<feature type="transmembrane region" description="Helical" evidence="7">
    <location>
        <begin position="21"/>
        <end position="46"/>
    </location>
</feature>
<dbReference type="InterPro" id="IPR051447">
    <property type="entry name" value="Lipoprotein-release_system"/>
</dbReference>
<dbReference type="EMBL" id="CP020919">
    <property type="protein sequence ID" value="AWG24273.1"/>
    <property type="molecule type" value="Genomic_DNA"/>
</dbReference>
<feature type="domain" description="MacB-like periplasmic core" evidence="9">
    <location>
        <begin position="25"/>
        <end position="245"/>
    </location>
</feature>
<dbReference type="GO" id="GO:0098797">
    <property type="term" value="C:plasma membrane protein complex"/>
    <property type="evidence" value="ECO:0007669"/>
    <property type="project" value="TreeGrafter"/>
</dbReference>
<dbReference type="AlphaFoldDB" id="A0A2S1LKI3"/>
<evidence type="ECO:0000313" key="11">
    <source>
        <dbReference type="Proteomes" id="UP000244677"/>
    </source>
</evidence>
<dbReference type="InterPro" id="IPR025857">
    <property type="entry name" value="MacB_PCD"/>
</dbReference>
<comment type="subcellular location">
    <subcellularLocation>
        <location evidence="1">Cell membrane</location>
        <topology evidence="1">Multi-pass membrane protein</topology>
    </subcellularLocation>
</comment>
<evidence type="ECO:0000313" key="10">
    <source>
        <dbReference type="EMBL" id="AWG24273.1"/>
    </source>
</evidence>
<keyword evidence="11" id="KW-1185">Reference proteome</keyword>
<evidence type="ECO:0000256" key="7">
    <source>
        <dbReference type="SAM" id="Phobius"/>
    </source>
</evidence>
<sequence length="398" mass="44696">MNFAFYIARRYLFTLSKSSAINFITGITSASIIVGAATMFVVISAFSGLKEFSLSFTNNFDPDLKVTSIVGKTITMTPEQEQALKKMPGIAYYSRIIEERVLFSYDGKQQVTYLKGIDSNYIYVNPIKEKVAGQWVVPNSNQVVMGFGTSDKLSIQLYNFEIPLEVFIPKPGKGQIDDPDKAFTKASLRPTGFYSINEDYDSKYVFADLDLVQHLMEFQPNTISGLEIKLKPNISEDSVMSELQKLFGPKTDVKTRAQLNDALYRMLNTEFIAVYLILTLIIIMTLFTLIGAIIMMILDKKSNLKTLASLGAEIRELRRIFLLQGTLLTLTGCFIGLFIGIMLVILQLKFQMFMITDNLAYPVAFSIQNIFIVLATIMILGFIASKIASSRISKKLLE</sequence>
<dbReference type="OrthoDB" id="1522724at2"/>
<keyword evidence="4 7" id="KW-0812">Transmembrane</keyword>
<evidence type="ECO:0000256" key="5">
    <source>
        <dbReference type="ARBA" id="ARBA00022989"/>
    </source>
</evidence>
<evidence type="ECO:0000259" key="8">
    <source>
        <dbReference type="Pfam" id="PF02687"/>
    </source>
</evidence>
<feature type="transmembrane region" description="Helical" evidence="7">
    <location>
        <begin position="359"/>
        <end position="384"/>
    </location>
</feature>
<name>A0A2S1LKI3_9FLAO</name>
<evidence type="ECO:0000256" key="2">
    <source>
        <dbReference type="ARBA" id="ARBA00005236"/>
    </source>
</evidence>
<feature type="transmembrane region" description="Helical" evidence="7">
    <location>
        <begin position="272"/>
        <end position="299"/>
    </location>
</feature>
<dbReference type="Proteomes" id="UP000244677">
    <property type="component" value="Chromosome"/>
</dbReference>
<evidence type="ECO:0000259" key="9">
    <source>
        <dbReference type="Pfam" id="PF12704"/>
    </source>
</evidence>
<feature type="domain" description="ABC3 transporter permease C-terminal" evidence="8">
    <location>
        <begin position="276"/>
        <end position="395"/>
    </location>
</feature>
<accession>A0A2S1LKI3</accession>
<feature type="transmembrane region" description="Helical" evidence="7">
    <location>
        <begin position="320"/>
        <end position="347"/>
    </location>
</feature>
<evidence type="ECO:0000256" key="3">
    <source>
        <dbReference type="ARBA" id="ARBA00022475"/>
    </source>
</evidence>
<protein>
    <submittedName>
        <fullName evidence="10">ABC transporter permease</fullName>
    </submittedName>
</protein>
<gene>
    <name evidence="10" type="ORF">FK004_03060</name>
</gene>
<evidence type="ECO:0000256" key="1">
    <source>
        <dbReference type="ARBA" id="ARBA00004651"/>
    </source>
</evidence>
<dbReference type="Pfam" id="PF02687">
    <property type="entry name" value="FtsX"/>
    <property type="match status" value="1"/>
</dbReference>
<dbReference type="KEGG" id="fki:FK004_03060"/>